<sequence>MLLLIRRRSLFSINGSLRVTPSPRTVERTRECYEGKDESHWGDSDACGFEAGMQSNPNTTASRVLAGVGLEMQGADTVVVDAYVHVAYEVPFVWNTFRL</sequence>
<keyword evidence="2" id="KW-1185">Reference proteome</keyword>
<gene>
    <name evidence="1" type="ORF">MCHLO_00823</name>
</gene>
<evidence type="ECO:0000313" key="2">
    <source>
        <dbReference type="Proteomes" id="UP000815677"/>
    </source>
</evidence>
<reference evidence="1" key="1">
    <citation type="submission" date="2014-09" db="EMBL/GenBank/DDBJ databases">
        <title>Genome sequence of the luminous mushroom Mycena chlorophos for searching fungal bioluminescence genes.</title>
        <authorList>
            <person name="Tanaka Y."/>
            <person name="Kasuga D."/>
            <person name="Oba Y."/>
            <person name="Hase S."/>
            <person name="Sato K."/>
            <person name="Oba Y."/>
            <person name="Sakakibara Y."/>
        </authorList>
    </citation>
    <scope>NUCLEOTIDE SEQUENCE</scope>
</reference>
<dbReference type="EMBL" id="DF838634">
    <property type="protein sequence ID" value="GAT43130.1"/>
    <property type="molecule type" value="Genomic_DNA"/>
</dbReference>
<protein>
    <submittedName>
        <fullName evidence="1">Uncharacterized protein</fullName>
    </submittedName>
</protein>
<name>A0ABQ0KW02_MYCCL</name>
<proteinExistence type="predicted"/>
<dbReference type="Proteomes" id="UP000815677">
    <property type="component" value="Unassembled WGS sequence"/>
</dbReference>
<organism evidence="1 2">
    <name type="scientific">Mycena chlorophos</name>
    <name type="common">Agaric fungus</name>
    <name type="synonym">Agaricus chlorophos</name>
    <dbReference type="NCBI Taxonomy" id="658473"/>
    <lineage>
        <taxon>Eukaryota</taxon>
        <taxon>Fungi</taxon>
        <taxon>Dikarya</taxon>
        <taxon>Basidiomycota</taxon>
        <taxon>Agaricomycotina</taxon>
        <taxon>Agaricomycetes</taxon>
        <taxon>Agaricomycetidae</taxon>
        <taxon>Agaricales</taxon>
        <taxon>Marasmiineae</taxon>
        <taxon>Mycenaceae</taxon>
        <taxon>Mycena</taxon>
    </lineage>
</organism>
<accession>A0ABQ0KW02</accession>
<evidence type="ECO:0000313" key="1">
    <source>
        <dbReference type="EMBL" id="GAT43130.1"/>
    </source>
</evidence>